<keyword evidence="2" id="KW-0812">Transmembrane</keyword>
<dbReference type="Proteomes" id="UP000244773">
    <property type="component" value="Segment"/>
</dbReference>
<evidence type="ECO:0000256" key="1">
    <source>
        <dbReference type="SAM" id="MobiDB-lite"/>
    </source>
</evidence>
<feature type="transmembrane region" description="Helical" evidence="2">
    <location>
        <begin position="18"/>
        <end position="36"/>
    </location>
</feature>
<accession>A0A2P0VNQ7</accession>
<protein>
    <submittedName>
        <fullName evidence="3">Uncharacterized protein</fullName>
    </submittedName>
</protein>
<keyword evidence="2" id="KW-0472">Membrane</keyword>
<evidence type="ECO:0000313" key="3">
    <source>
        <dbReference type="EMBL" id="AUF82541.1"/>
    </source>
</evidence>
<proteinExistence type="predicted"/>
<keyword evidence="2" id="KW-1133">Transmembrane helix</keyword>
<dbReference type="EMBL" id="KY322437">
    <property type="protein sequence ID" value="AUF82541.1"/>
    <property type="molecule type" value="Genomic_DNA"/>
</dbReference>
<sequence length="1631" mass="186652">MVMSAALQDERVQKIIKYLVYFVILVILVLIVAFLLNTPPRSGKMNNFAKPELRSLMDKYSENLSSFWAYHGTDMIKWWENTTDRSILKSVYERYESQGKDSVLDNIFYEAQPEPVAKPGKTPKDARIDFYIFPGRKLDRDGYGDIPEDVPKPELEDANPVKNYVYWSDKKVFDPMVELDYDEEGDIENYYSSMRNIELFDLFYAILPHYIKIVDNNNSFFKFIKVGEISSVVMHLEKYANDIYFMDTEIPEDYVIPEFLIRVGFVKNVKSCRDTVLGRLEKAKKVIREEVTVRIQATMIGDAQLARGIAMSADTDTLYNLENLECNEFIKKISTISTEEGTALSYASKAIRYMEEIESQLESLINTRLQDETFLQIFLEENLPYFEHMTKNVLDMLSATDQISDRSVLYNLYHSWQRAVDPVRSILNKQGLLDALESVKELSPRMLLVRTSDKLKEIAEEKNDSEIMKASEYALEMANDVNVKKGQTKGIKSGVKLLIEKLQEDKGYEKIINELQILKGCKTGDEYYRARFEAYVNAVNVAVYTESYISDARLKWNVRHLNALATKYFYKIYFKDLLHAYFGRKYLKGDYPERSCKNCFEPYKSDLGGIYNGESIVMITQRFWRWDELIKDMKEMLDNAINNAMKNDCNFPMAEKIKKLTLRSSYGGVYDQSMYGRFGWGSSMGGGYFGGEGNTFTVYSMRISNMKRYWMIGANKWGTIVKTGNTKEDEKTTAKTISTFEVPGIVMSPTEIVFEACSNGGTLIYSKYAGFNGKHRYLTVDEKGVPSWDNYMDIDSFEFSGCREGASGKQSDNFAGDIGESMRKVGESPTMNESDIMKTSDIIRLSNIETFVAEPSCDETDENGLEYCASDDTGLSPSDMNTKGLFQVTDIVNPPTRVKMGSTRRVIITSLSPREDKPQYENKRLIVLGINPETMGLEVTVLDDVPNNRNRAVIELVGNNINTNGPVVIGSSLRDENGGYPYFLTTTPSNIPDVSTKKMMKGGDVRVQSIKRMGWIPNTAKQNIHLSTALIAALISILSFQRSHYKTSFVSAAVGTGFFRSYYNTYANVNPGQAIASAIDSKTIIYNNLGQNSRNPFTDKSSRWILSIANQGIYPRFELVPYMLNVGTIGVNRREKANKTDAMYTLRDKENKNNSVIMIPANDLTVRGEGFTDDTRKVRFPPMLTEHDKFNFSRLGHPFYLYSPINKKFLVPPDKEDSPPQWVTATDSVPKTRLCTLKIANKQYLMKAVNKSDTVSKKIYDAIENGIITNSNLQFHNKDVVVSVRKEIIDKNQKLIIEQNEKNNSFMVFTENKADVLFGDPDSGIVVFVNNSRLSEISANTTWNLDANTSRMSLHYNDDRVLEAVWSEELERFTGELILTNKKETTNQIFTIVEAANCEDKIYFTEIDIFKGKELPVTDCLKPWYFYEMNLDDPDADEFTYDMQMEQPIKRINVEVGAVDPYAGEEKRLMSKVKHNVGQLGTQKFEWQRPNIEVQLSDSSNDASVIVVGHWNYSIFYKTWWPVENPDHGKPVATYPLRKFYLNNNKRYAHYSYSNLTLITIVIGPRTILRLRCDLFDTGEEVIENASYDNYIIKNWDGMNYPELMEDHDDHPVQLSMYRMGVPDENLVPAE</sequence>
<evidence type="ECO:0000313" key="4">
    <source>
        <dbReference type="Proteomes" id="UP000244773"/>
    </source>
</evidence>
<keyword evidence="4" id="KW-1185">Reference proteome</keyword>
<reference evidence="3" key="1">
    <citation type="journal article" date="2018" name="Virology">
        <title>A giant virus infecting green algae encodes key fermentation genes.</title>
        <authorList>
            <person name="Schvarcz C.R."/>
            <person name="Steward G.F."/>
        </authorList>
    </citation>
    <scope>NUCLEOTIDE SEQUENCE [LARGE SCALE GENOMIC DNA]</scope>
</reference>
<feature type="region of interest" description="Disordered" evidence="1">
    <location>
        <begin position="808"/>
        <end position="832"/>
    </location>
</feature>
<gene>
    <name evidence="3" type="ORF">TetV_459</name>
</gene>
<organism evidence="3">
    <name type="scientific">Tetraselmis virus 1</name>
    <dbReference type="NCBI Taxonomy" id="2060617"/>
    <lineage>
        <taxon>Viruses</taxon>
        <taxon>Varidnaviria</taxon>
        <taxon>Bamfordvirae</taxon>
        <taxon>Nucleocytoviricota</taxon>
        <taxon>Megaviricetes</taxon>
        <taxon>Imitervirales</taxon>
        <taxon>Allomimiviridae</taxon>
        <taxon>Oceanusvirus</taxon>
        <taxon>Oceanusvirus kaneohense</taxon>
    </lineage>
</organism>
<name>A0A2P0VNQ7_9VIRU</name>
<evidence type="ECO:0000256" key="2">
    <source>
        <dbReference type="SAM" id="Phobius"/>
    </source>
</evidence>